<evidence type="ECO:0000313" key="9">
    <source>
        <dbReference type="RefSeq" id="XP_018335665.1"/>
    </source>
</evidence>
<evidence type="ECO:0000256" key="1">
    <source>
        <dbReference type="ARBA" id="ARBA00004604"/>
    </source>
</evidence>
<keyword evidence="4" id="KW-0698">rRNA processing</keyword>
<evidence type="ECO:0000256" key="3">
    <source>
        <dbReference type="ARBA" id="ARBA00022517"/>
    </source>
</evidence>
<evidence type="ECO:0000256" key="2">
    <source>
        <dbReference type="ARBA" id="ARBA00007466"/>
    </source>
</evidence>
<gene>
    <name evidence="9 10" type="primary">LOC108744416</name>
</gene>
<dbReference type="Proteomes" id="UP000192223">
    <property type="component" value="Unplaced"/>
</dbReference>
<dbReference type="RefSeq" id="XP_018335666.1">
    <property type="nucleotide sequence ID" value="XM_018480164.2"/>
</dbReference>
<proteinExistence type="inferred from homology"/>
<dbReference type="GO" id="GO:0030692">
    <property type="term" value="C:Noc4p-Nop14p complex"/>
    <property type="evidence" value="ECO:0007669"/>
    <property type="project" value="TreeGrafter"/>
</dbReference>
<evidence type="ECO:0000313" key="8">
    <source>
        <dbReference type="Proteomes" id="UP000192223"/>
    </source>
</evidence>
<protein>
    <submittedName>
        <fullName evidence="9 10">Nucleolar protein 14 homolog isoform X1</fullName>
    </submittedName>
</protein>
<dbReference type="AlphaFoldDB" id="A0A1W4XHR5"/>
<dbReference type="RefSeq" id="XP_018335665.1">
    <property type="nucleotide sequence ID" value="XM_018480163.2"/>
</dbReference>
<keyword evidence="3" id="KW-0690">Ribosome biogenesis</keyword>
<keyword evidence="8" id="KW-1185">Reference proteome</keyword>
<dbReference type="GeneID" id="108744416"/>
<sequence>MGRSKNKRNSKFAPQASNLETGTMKNKFAAIARSKALQRRKNTILEEYKHRNKKSYIADKRLDSAGSRYAALKAKSYKTDFNATLSNEHLTHGGRTLNEIENFEDVGSEDEEIGGLDRDFVESAHFGGGMLNKSNKRGESSYKDVIEQLIIESKRKKEEQKKTKEQTSELTKELDSKLQPLMSLFSNNYKQIQSNDIDEYDNKMKELQLDRSRPVERSIEVPVQKTVSSLPTTYSSFQNMLSESPHENLESVIKNIVATCPKDRRQIITLFVYLLQYIDSIAVTAEEKKSLSNTFTDLYKVIIDCLFELVPSVTDLHMVIEKIIVEKHNAYKENADVFPGLNILFFLKTISCLFSNSNSTIGSICVAFIDQMLTNCKTESLKNISYGLFLVSTVLQYGKSSEGYLPSAFSFLIGVLYMAIPQDKRDIIKESSSTVDLVVTENSKSNKKPIEFLSVSDLLTDTLSTDSFKLKIIHTTLKLLKDVIKYIEGLPSEIELLESFCKMLQLLPWETYPKETKKSCSEFVKMLEEKKGNRKLNFLVQEKKKPQALRLYEPNIQKVYEHKRTRGTSKGDSEQTVLVRKLKKERKGAVRELRRDRVFLAKVKIDEQLRSDKERYAKIKRIYSEGNVQQAELNILKKKKGKK</sequence>
<evidence type="ECO:0000256" key="6">
    <source>
        <dbReference type="ARBA" id="ARBA00024695"/>
    </source>
</evidence>
<reference evidence="9 10" key="1">
    <citation type="submission" date="2025-04" db="UniProtKB">
        <authorList>
            <consortium name="RefSeq"/>
        </authorList>
    </citation>
    <scope>IDENTIFICATION</scope>
    <source>
        <tissue evidence="9 10">Entire body</tissue>
    </source>
</reference>
<dbReference type="OrthoDB" id="441771at2759"/>
<dbReference type="GO" id="GO:0030490">
    <property type="term" value="P:maturation of SSU-rRNA"/>
    <property type="evidence" value="ECO:0007669"/>
    <property type="project" value="TreeGrafter"/>
</dbReference>
<evidence type="ECO:0000256" key="7">
    <source>
        <dbReference type="SAM" id="MobiDB-lite"/>
    </source>
</evidence>
<dbReference type="InterPro" id="IPR007276">
    <property type="entry name" value="Nop14"/>
</dbReference>
<dbReference type="PANTHER" id="PTHR23183">
    <property type="entry name" value="NOP14"/>
    <property type="match status" value="1"/>
</dbReference>
<dbReference type="STRING" id="224129.A0A1W4XHR5"/>
<comment type="similarity">
    <text evidence="2">Belongs to the NOP14 family.</text>
</comment>
<feature type="region of interest" description="Disordered" evidence="7">
    <location>
        <begin position="1"/>
        <end position="21"/>
    </location>
</feature>
<accession>A0A1W4XHR5</accession>
<keyword evidence="5" id="KW-0539">Nucleus</keyword>
<evidence type="ECO:0000313" key="10">
    <source>
        <dbReference type="RefSeq" id="XP_018335666.1"/>
    </source>
</evidence>
<evidence type="ECO:0000256" key="5">
    <source>
        <dbReference type="ARBA" id="ARBA00023242"/>
    </source>
</evidence>
<evidence type="ECO:0000256" key="4">
    <source>
        <dbReference type="ARBA" id="ARBA00022552"/>
    </source>
</evidence>
<dbReference type="KEGG" id="apln:108744416"/>
<dbReference type="Pfam" id="PF04147">
    <property type="entry name" value="Nop14"/>
    <property type="match status" value="2"/>
</dbReference>
<comment type="subcellular location">
    <subcellularLocation>
        <location evidence="1">Nucleus</location>
        <location evidence="1">Nucleolus</location>
    </subcellularLocation>
</comment>
<comment type="function">
    <text evidence="6">Involved in nucleolar processing of pre-18S ribosomal RNA. Has a role in the nuclear export of 40S pre-ribosomal subunit to the cytoplasm.</text>
</comment>
<name>A0A1W4XHR5_AGRPL</name>
<feature type="compositionally biased region" description="Basic residues" evidence="7">
    <location>
        <begin position="1"/>
        <end position="10"/>
    </location>
</feature>
<dbReference type="GO" id="GO:0032040">
    <property type="term" value="C:small-subunit processome"/>
    <property type="evidence" value="ECO:0007669"/>
    <property type="project" value="InterPro"/>
</dbReference>
<dbReference type="PANTHER" id="PTHR23183:SF0">
    <property type="entry name" value="NUCLEOLAR PROTEIN 14"/>
    <property type="match status" value="1"/>
</dbReference>
<organism evidence="8 10">
    <name type="scientific">Agrilus planipennis</name>
    <name type="common">Emerald ash borer</name>
    <name type="synonym">Agrilus marcopoli</name>
    <dbReference type="NCBI Taxonomy" id="224129"/>
    <lineage>
        <taxon>Eukaryota</taxon>
        <taxon>Metazoa</taxon>
        <taxon>Ecdysozoa</taxon>
        <taxon>Arthropoda</taxon>
        <taxon>Hexapoda</taxon>
        <taxon>Insecta</taxon>
        <taxon>Pterygota</taxon>
        <taxon>Neoptera</taxon>
        <taxon>Endopterygota</taxon>
        <taxon>Coleoptera</taxon>
        <taxon>Polyphaga</taxon>
        <taxon>Elateriformia</taxon>
        <taxon>Buprestoidea</taxon>
        <taxon>Buprestidae</taxon>
        <taxon>Agrilinae</taxon>
        <taxon>Agrilus</taxon>
    </lineage>
</organism>